<comment type="caution">
    <text evidence="2">The sequence shown here is derived from an EMBL/GenBank/DDBJ whole genome shotgun (WGS) entry which is preliminary data.</text>
</comment>
<keyword evidence="3" id="KW-1185">Reference proteome</keyword>
<sequence>MHVLSFFFLTLHLIPSSFEQSSDETMEEPTRFNAVMGCSLSKASGSTIDVLARIQECCSKSLDINRKNELDCLNLRCSSVVCFSFEFVGMLSDIFYILFIPSFLPSSSSFSFSCKPPHTIPHLLPESLTPNQSANDRADEVHDTHLTPSIQRNLYLYRSISYDS</sequence>
<organism evidence="2 3">
    <name type="scientific">Gymnopilus junonius</name>
    <name type="common">Spectacular rustgill mushroom</name>
    <name type="synonym">Gymnopilus spectabilis subsp. junonius</name>
    <dbReference type="NCBI Taxonomy" id="109634"/>
    <lineage>
        <taxon>Eukaryota</taxon>
        <taxon>Fungi</taxon>
        <taxon>Dikarya</taxon>
        <taxon>Basidiomycota</taxon>
        <taxon>Agaricomycotina</taxon>
        <taxon>Agaricomycetes</taxon>
        <taxon>Agaricomycetidae</taxon>
        <taxon>Agaricales</taxon>
        <taxon>Agaricineae</taxon>
        <taxon>Hymenogastraceae</taxon>
        <taxon>Gymnopilus</taxon>
    </lineage>
</organism>
<keyword evidence="1" id="KW-0732">Signal</keyword>
<dbReference type="Proteomes" id="UP000724874">
    <property type="component" value="Unassembled WGS sequence"/>
</dbReference>
<dbReference type="EMBL" id="JADNYJ010000094">
    <property type="protein sequence ID" value="KAF8886699.1"/>
    <property type="molecule type" value="Genomic_DNA"/>
</dbReference>
<name>A0A9P5NIA0_GYMJU</name>
<gene>
    <name evidence="2" type="ORF">CPB84DRAFT_1538140</name>
</gene>
<dbReference type="AlphaFoldDB" id="A0A9P5NIA0"/>
<accession>A0A9P5NIA0</accession>
<feature type="signal peptide" evidence="1">
    <location>
        <begin position="1"/>
        <end position="19"/>
    </location>
</feature>
<feature type="chain" id="PRO_5040483499" evidence="1">
    <location>
        <begin position="20"/>
        <end position="164"/>
    </location>
</feature>
<protein>
    <submittedName>
        <fullName evidence="2">Uncharacterized protein</fullName>
    </submittedName>
</protein>
<proteinExistence type="predicted"/>
<evidence type="ECO:0000313" key="3">
    <source>
        <dbReference type="Proteomes" id="UP000724874"/>
    </source>
</evidence>
<reference evidence="2" key="1">
    <citation type="submission" date="2020-11" db="EMBL/GenBank/DDBJ databases">
        <authorList>
            <consortium name="DOE Joint Genome Institute"/>
            <person name="Ahrendt S."/>
            <person name="Riley R."/>
            <person name="Andreopoulos W."/>
            <person name="LaButti K."/>
            <person name="Pangilinan J."/>
            <person name="Ruiz-duenas F.J."/>
            <person name="Barrasa J.M."/>
            <person name="Sanchez-Garcia M."/>
            <person name="Camarero S."/>
            <person name="Miyauchi S."/>
            <person name="Serrano A."/>
            <person name="Linde D."/>
            <person name="Babiker R."/>
            <person name="Drula E."/>
            <person name="Ayuso-Fernandez I."/>
            <person name="Pacheco R."/>
            <person name="Padilla G."/>
            <person name="Ferreira P."/>
            <person name="Barriuso J."/>
            <person name="Kellner H."/>
            <person name="Castanera R."/>
            <person name="Alfaro M."/>
            <person name="Ramirez L."/>
            <person name="Pisabarro A.G."/>
            <person name="Kuo A."/>
            <person name="Tritt A."/>
            <person name="Lipzen A."/>
            <person name="He G."/>
            <person name="Yan M."/>
            <person name="Ng V."/>
            <person name="Cullen D."/>
            <person name="Martin F."/>
            <person name="Rosso M.-N."/>
            <person name="Henrissat B."/>
            <person name="Hibbett D."/>
            <person name="Martinez A.T."/>
            <person name="Grigoriev I.V."/>
        </authorList>
    </citation>
    <scope>NUCLEOTIDE SEQUENCE</scope>
    <source>
        <strain evidence="2">AH 44721</strain>
    </source>
</reference>
<evidence type="ECO:0000313" key="2">
    <source>
        <dbReference type="EMBL" id="KAF8886699.1"/>
    </source>
</evidence>
<evidence type="ECO:0000256" key="1">
    <source>
        <dbReference type="SAM" id="SignalP"/>
    </source>
</evidence>